<proteinExistence type="predicted"/>
<evidence type="ECO:0000313" key="3">
    <source>
        <dbReference type="EMBL" id="KAE8394948.1"/>
    </source>
</evidence>
<keyword evidence="2" id="KW-0812">Transmembrane</keyword>
<dbReference type="AlphaFoldDB" id="A0A5N6G4W3"/>
<dbReference type="Proteomes" id="UP000326877">
    <property type="component" value="Unassembled WGS sequence"/>
</dbReference>
<protein>
    <submittedName>
        <fullName evidence="3">Uncharacterized protein</fullName>
    </submittedName>
</protein>
<reference evidence="3" key="1">
    <citation type="submission" date="2019-04" db="EMBL/GenBank/DDBJ databases">
        <title>Friends and foes A comparative genomics studyof 23 Aspergillus species from section Flavi.</title>
        <authorList>
            <consortium name="DOE Joint Genome Institute"/>
            <person name="Kjaerbolling I."/>
            <person name="Vesth T."/>
            <person name="Frisvad J.C."/>
            <person name="Nybo J.L."/>
            <person name="Theobald S."/>
            <person name="Kildgaard S."/>
            <person name="Isbrandt T."/>
            <person name="Kuo A."/>
            <person name="Sato A."/>
            <person name="Lyhne E.K."/>
            <person name="Kogle M.E."/>
            <person name="Wiebenga A."/>
            <person name="Kun R.S."/>
            <person name="Lubbers R.J."/>
            <person name="Makela M.R."/>
            <person name="Barry K."/>
            <person name="Chovatia M."/>
            <person name="Clum A."/>
            <person name="Daum C."/>
            <person name="Haridas S."/>
            <person name="He G."/>
            <person name="LaButti K."/>
            <person name="Lipzen A."/>
            <person name="Mondo S."/>
            <person name="Riley R."/>
            <person name="Salamov A."/>
            <person name="Simmons B.A."/>
            <person name="Magnuson J.K."/>
            <person name="Henrissat B."/>
            <person name="Mortensen U.H."/>
            <person name="Larsen T.O."/>
            <person name="Devries R.P."/>
            <person name="Grigoriev I.V."/>
            <person name="Machida M."/>
            <person name="Baker S.E."/>
            <person name="Andersen M.R."/>
        </authorList>
    </citation>
    <scope>NUCLEOTIDE SEQUENCE [LARGE SCALE GENOMIC DNA]</scope>
    <source>
        <strain evidence="3">IBT 14317</strain>
    </source>
</reference>
<organism evidence="3">
    <name type="scientific">Petromyces alliaceus</name>
    <name type="common">Aspergillus alliaceus</name>
    <dbReference type="NCBI Taxonomy" id="209559"/>
    <lineage>
        <taxon>Eukaryota</taxon>
        <taxon>Fungi</taxon>
        <taxon>Dikarya</taxon>
        <taxon>Ascomycota</taxon>
        <taxon>Pezizomycotina</taxon>
        <taxon>Eurotiomycetes</taxon>
        <taxon>Eurotiomycetidae</taxon>
        <taxon>Eurotiales</taxon>
        <taxon>Aspergillaceae</taxon>
        <taxon>Aspergillus</taxon>
        <taxon>Aspergillus subgen. Circumdati</taxon>
    </lineage>
</organism>
<feature type="region of interest" description="Disordered" evidence="1">
    <location>
        <begin position="145"/>
        <end position="212"/>
    </location>
</feature>
<accession>A0A5N7CMQ6</accession>
<keyword evidence="2" id="KW-0472">Membrane</keyword>
<keyword evidence="2" id="KW-1133">Transmembrane helix</keyword>
<gene>
    <name evidence="3" type="ORF">BDV23DRAFT_127655</name>
</gene>
<name>A0A5N6G4W3_PETAA</name>
<feature type="transmembrane region" description="Helical" evidence="2">
    <location>
        <begin position="16"/>
        <end position="34"/>
    </location>
</feature>
<dbReference type="OMA" id="RRLMIEY"/>
<feature type="compositionally biased region" description="Low complexity" evidence="1">
    <location>
        <begin position="164"/>
        <end position="178"/>
    </location>
</feature>
<dbReference type="OrthoDB" id="4526693at2759"/>
<evidence type="ECO:0000256" key="2">
    <source>
        <dbReference type="SAM" id="Phobius"/>
    </source>
</evidence>
<accession>A0A5N6G4W3</accession>
<sequence>MGHENANGAVKDIQTLSFWISFVVACILCILAFVQRIRRRHLGRYAPPERQMDPPPFSFSPEEKRGGEGPAGLVDHGMPYYRADPSSDGVAGLPSACDILLPLSHSTQLPSSGYLAAILGRERGARSTQSYQQAQPPCVVAPSELGRCPGDSRPSTAGTDAGRSAGLLPPEGSGSLGSCIETADRSTGSQALDAQEFSGMSAPDGTRSVQKRNQVVQHLYDADEGGVRTYRRTKVEYS</sequence>
<dbReference type="EMBL" id="ML735221">
    <property type="protein sequence ID" value="KAE8394948.1"/>
    <property type="molecule type" value="Genomic_DNA"/>
</dbReference>
<feature type="region of interest" description="Disordered" evidence="1">
    <location>
        <begin position="46"/>
        <end position="70"/>
    </location>
</feature>
<evidence type="ECO:0000256" key="1">
    <source>
        <dbReference type="SAM" id="MobiDB-lite"/>
    </source>
</evidence>